<dbReference type="Pfam" id="PF03772">
    <property type="entry name" value="Competence"/>
    <property type="match status" value="1"/>
</dbReference>
<evidence type="ECO:0000313" key="8">
    <source>
        <dbReference type="EMBL" id="MBA8846898.1"/>
    </source>
</evidence>
<dbReference type="PANTHER" id="PTHR30619">
    <property type="entry name" value="DNA INTERNALIZATION/COMPETENCE PROTEIN COMEC/REC2"/>
    <property type="match status" value="1"/>
</dbReference>
<feature type="transmembrane region" description="Helical" evidence="6">
    <location>
        <begin position="490"/>
        <end position="511"/>
    </location>
</feature>
<keyword evidence="4 6" id="KW-1133">Transmembrane helix</keyword>
<feature type="transmembrane region" description="Helical" evidence="6">
    <location>
        <begin position="422"/>
        <end position="447"/>
    </location>
</feature>
<keyword evidence="3 6" id="KW-0812">Transmembrane</keyword>
<protein>
    <submittedName>
        <fullName evidence="8">Competence protein ComEC</fullName>
    </submittedName>
</protein>
<feature type="transmembrane region" description="Helical" evidence="6">
    <location>
        <begin position="302"/>
        <end position="335"/>
    </location>
</feature>
<comment type="subcellular location">
    <subcellularLocation>
        <location evidence="1">Cell membrane</location>
        <topology evidence="1">Multi-pass membrane protein</topology>
    </subcellularLocation>
</comment>
<keyword evidence="2" id="KW-1003">Cell membrane</keyword>
<dbReference type="Pfam" id="PF00753">
    <property type="entry name" value="Lactamase_B"/>
    <property type="match status" value="1"/>
</dbReference>
<dbReference type="InterPro" id="IPR035681">
    <property type="entry name" value="ComA-like_MBL"/>
</dbReference>
<dbReference type="PANTHER" id="PTHR30619:SF1">
    <property type="entry name" value="RECOMBINATION PROTEIN 2"/>
    <property type="match status" value="1"/>
</dbReference>
<comment type="caution">
    <text evidence="8">The sequence shown here is derived from an EMBL/GenBank/DDBJ whole genome shotgun (WGS) entry which is preliminary data.</text>
</comment>
<feature type="transmembrane region" description="Helical" evidence="6">
    <location>
        <begin position="62"/>
        <end position="85"/>
    </location>
</feature>
<evidence type="ECO:0000256" key="3">
    <source>
        <dbReference type="ARBA" id="ARBA00022692"/>
    </source>
</evidence>
<evidence type="ECO:0000256" key="6">
    <source>
        <dbReference type="SAM" id="Phobius"/>
    </source>
</evidence>
<keyword evidence="5 6" id="KW-0472">Membrane</keyword>
<name>A0A839EB10_9MICO</name>
<dbReference type="InterPro" id="IPR001279">
    <property type="entry name" value="Metallo-B-lactamas"/>
</dbReference>
<sequence length="815" mass="81707">MTGADLRLALPAACAWLAAIMLVGLPWASGLAAGTALAAAVGGLVVVRRAAGERGDGRPGSGGRVLEASILPLVAIGVVALAIALQQPVREPPALRAALDSGAPVEVLLALDETIGTTEGGSDALGTGGGAVDATIVALRPRIAPGEAPEAARSDGAELVELRAPVVLLAFETDARSPLGSRWHGLVRLAPLEPGDDRVALARPLGDLDAVGRPPPMIEGADALRERFLDVAVAFPGPGAALLPGLAIGDTSAVDAELDEAMKRSSLSHLTAVSGANCAIVVGLVLGLGALARWPRGVRIGIALAALGGFVVLVTPQASVVRASVMAAVVLLALASGRSGRGLPVLGAAVLGILALDPWIARDYGFALSVLATGALLVLAGPLAGRLAIVMPRAIALWVAVPLAAQLACQPVLILLAPELPLIGVVANILAAPAAPVATIVGMAACLAAPVLPWLATALAAVAWVPASWIAGIAVVTSGLPGSTAPWPEGAIGALLLAGLTVGALVAAGIPALDGGRRLRARAALATASALLAVIGATAGADALGRLGRPADWIIAQCDVGQGDAVIVRSEGRIALTDTGIEPELLAECLDDLGIDRIDLLVLTHFDADHVGGVDAIVGRVDAVIAGPADAARDRDVLESLAAGGATVDHVSAGEAGRHGEYRWRALWPPDHRGVPPGNDASLVLEWRGAEGCRCPSLLALGDLGRGAQESLREAVRLAPVDVVKVGHHGSADQDPAVYSTAHAALGLIGVGEENTYGHPAAEALAMLADSGGAALRSDLHGLVLVAPANGRGDGWRVWTERGALAGPEEVGADD</sequence>
<dbReference type="AlphaFoldDB" id="A0A839EB10"/>
<feature type="transmembrane region" description="Helical" evidence="6">
    <location>
        <begin position="270"/>
        <end position="290"/>
    </location>
</feature>
<dbReference type="GO" id="GO:0005886">
    <property type="term" value="C:plasma membrane"/>
    <property type="evidence" value="ECO:0007669"/>
    <property type="project" value="UniProtKB-SubCell"/>
</dbReference>
<feature type="transmembrane region" description="Helical" evidence="6">
    <location>
        <begin position="454"/>
        <end position="478"/>
    </location>
</feature>
<dbReference type="InterPro" id="IPR052159">
    <property type="entry name" value="Competence_DNA_uptake"/>
</dbReference>
<evidence type="ECO:0000256" key="2">
    <source>
        <dbReference type="ARBA" id="ARBA00022475"/>
    </source>
</evidence>
<feature type="transmembrane region" description="Helical" evidence="6">
    <location>
        <begin position="342"/>
        <end position="360"/>
    </location>
</feature>
<dbReference type="SUPFAM" id="SSF56281">
    <property type="entry name" value="Metallo-hydrolase/oxidoreductase"/>
    <property type="match status" value="1"/>
</dbReference>
<dbReference type="RefSeq" id="WP_182489737.1">
    <property type="nucleotide sequence ID" value="NZ_BAAAOV010000017.1"/>
</dbReference>
<dbReference type="SMART" id="SM00849">
    <property type="entry name" value="Lactamase_B"/>
    <property type="match status" value="1"/>
</dbReference>
<gene>
    <name evidence="8" type="ORF">FHX53_000462</name>
</gene>
<evidence type="ECO:0000256" key="5">
    <source>
        <dbReference type="ARBA" id="ARBA00023136"/>
    </source>
</evidence>
<dbReference type="EMBL" id="JACGWX010000001">
    <property type="protein sequence ID" value="MBA8846898.1"/>
    <property type="molecule type" value="Genomic_DNA"/>
</dbReference>
<keyword evidence="9" id="KW-1185">Reference proteome</keyword>
<evidence type="ECO:0000259" key="7">
    <source>
        <dbReference type="SMART" id="SM00849"/>
    </source>
</evidence>
<evidence type="ECO:0000313" key="9">
    <source>
        <dbReference type="Proteomes" id="UP000585905"/>
    </source>
</evidence>
<dbReference type="Gene3D" id="3.60.15.10">
    <property type="entry name" value="Ribonuclease Z/Hydroxyacylglutathione hydrolase-like"/>
    <property type="match status" value="1"/>
</dbReference>
<dbReference type="InterPro" id="IPR004477">
    <property type="entry name" value="ComEC_N"/>
</dbReference>
<proteinExistence type="predicted"/>
<dbReference type="Proteomes" id="UP000585905">
    <property type="component" value="Unassembled WGS sequence"/>
</dbReference>
<organism evidence="8 9">
    <name type="scientific">Microcella alkalica</name>
    <dbReference type="NCBI Taxonomy" id="355930"/>
    <lineage>
        <taxon>Bacteria</taxon>
        <taxon>Bacillati</taxon>
        <taxon>Actinomycetota</taxon>
        <taxon>Actinomycetes</taxon>
        <taxon>Micrococcales</taxon>
        <taxon>Microbacteriaceae</taxon>
        <taxon>Microcella</taxon>
    </lineage>
</organism>
<dbReference type="CDD" id="cd07731">
    <property type="entry name" value="ComA-like_MBL-fold"/>
    <property type="match status" value="1"/>
</dbReference>
<feature type="transmembrane region" description="Helical" evidence="6">
    <location>
        <begin position="395"/>
        <end position="416"/>
    </location>
</feature>
<accession>A0A839EB10</accession>
<feature type="transmembrane region" description="Helical" evidence="6">
    <location>
        <begin position="366"/>
        <end position="383"/>
    </location>
</feature>
<dbReference type="NCBIfam" id="TIGR00360">
    <property type="entry name" value="ComEC_N-term"/>
    <property type="match status" value="1"/>
</dbReference>
<dbReference type="InterPro" id="IPR036866">
    <property type="entry name" value="RibonucZ/Hydroxyglut_hydro"/>
</dbReference>
<feature type="domain" description="Metallo-beta-lactamase" evidence="7">
    <location>
        <begin position="562"/>
        <end position="743"/>
    </location>
</feature>
<evidence type="ECO:0000256" key="1">
    <source>
        <dbReference type="ARBA" id="ARBA00004651"/>
    </source>
</evidence>
<reference evidence="8 9" key="1">
    <citation type="submission" date="2020-07" db="EMBL/GenBank/DDBJ databases">
        <title>Sequencing the genomes of 1000 actinobacteria strains.</title>
        <authorList>
            <person name="Klenk H.-P."/>
        </authorList>
    </citation>
    <scope>NUCLEOTIDE SEQUENCE [LARGE SCALE GENOMIC DNA]</scope>
    <source>
        <strain evidence="8 9">DSM 19663</strain>
    </source>
</reference>
<feature type="transmembrane region" description="Helical" evidence="6">
    <location>
        <begin position="523"/>
        <end position="541"/>
    </location>
</feature>
<evidence type="ECO:0000256" key="4">
    <source>
        <dbReference type="ARBA" id="ARBA00022989"/>
    </source>
</evidence>